<dbReference type="PANTHER" id="PTHR30250">
    <property type="entry name" value="PST FAMILY PREDICTED COLANIC ACID TRANSPORTER"/>
    <property type="match status" value="1"/>
</dbReference>
<feature type="transmembrane region" description="Helical" evidence="6">
    <location>
        <begin position="265"/>
        <end position="285"/>
    </location>
</feature>
<dbReference type="Pfam" id="PF01943">
    <property type="entry name" value="Polysacc_synt"/>
    <property type="match status" value="1"/>
</dbReference>
<evidence type="ECO:0000256" key="1">
    <source>
        <dbReference type="ARBA" id="ARBA00004651"/>
    </source>
</evidence>
<dbReference type="InterPro" id="IPR050833">
    <property type="entry name" value="Poly_Biosynth_Transport"/>
</dbReference>
<feature type="transmembrane region" description="Helical" evidence="6">
    <location>
        <begin position="171"/>
        <end position="190"/>
    </location>
</feature>
<dbReference type="PIRSF" id="PIRSF038958">
    <property type="entry name" value="PG_synth_SpoVB"/>
    <property type="match status" value="1"/>
</dbReference>
<feature type="transmembrane region" description="Helical" evidence="6">
    <location>
        <begin position="489"/>
        <end position="508"/>
    </location>
</feature>
<dbReference type="Proteomes" id="UP000077412">
    <property type="component" value="Chromosome"/>
</dbReference>
<dbReference type="InterPro" id="IPR002797">
    <property type="entry name" value="Polysacc_synth"/>
</dbReference>
<dbReference type="AlphaFoldDB" id="A0A1B1Z6T3"/>
<feature type="transmembrane region" description="Helical" evidence="6">
    <location>
        <begin position="424"/>
        <end position="447"/>
    </location>
</feature>
<evidence type="ECO:0000256" key="6">
    <source>
        <dbReference type="SAM" id="Phobius"/>
    </source>
</evidence>
<keyword evidence="8" id="KW-1185">Reference proteome</keyword>
<dbReference type="KEGG" id="far:ABE41_013645"/>
<keyword evidence="5 6" id="KW-0472">Membrane</keyword>
<evidence type="ECO:0000256" key="5">
    <source>
        <dbReference type="ARBA" id="ARBA00023136"/>
    </source>
</evidence>
<evidence type="ECO:0000313" key="8">
    <source>
        <dbReference type="Proteomes" id="UP000077412"/>
    </source>
</evidence>
<sequence>MRLSQKGQVTMTKQTLVQGTLLLILAGLITRILGFVNRIVMARVMGHEGVGLYMMAVPTFLLAVTLTRLGLPIAISKLVAEADATGDRSKVRKILIVSLAITGVLSFVITIGLFIAAPLLAEHFFTDDRTIWPLLAIAPVVPVVAVSSVLRGYFQGLQNMRPSAYSQVIEQVVRIALVALLTGLFLPYGVHFAAAGAMISVIIGELASLLYMFSMFKIKKKMRIRKGFFKQLKQGHQTLKDLLNIALPTTGSQLIGSVSYFFEPIVVANSLAIAGVTTAVATAQYGELAGYVIPLLFLPTFITYSLSVSLVPAISEANAQKKYHLIEHRLNQALKLSMLSGGIAVVILYVFAVPIMDLMYNSPASASYVKIMTPFFFFLYFQGPLQAVLQALDLARSAMINSLIGALVKLSAIFALATRPEFGIMGAALAIVISIVVVTLLHFATVIKAISYTVVVKDFAYSLFSIFITGAGAVYLYRFMMPKFPPVQGLAICVIATCGIYLFTLIFFRLLGKDDLKHIPVIKRWV</sequence>
<dbReference type="EMBL" id="CP016761">
    <property type="protein sequence ID" value="ANX13049.1"/>
    <property type="molecule type" value="Genomic_DNA"/>
</dbReference>
<feature type="transmembrane region" description="Helical" evidence="6">
    <location>
        <begin position="21"/>
        <end position="40"/>
    </location>
</feature>
<evidence type="ECO:0000256" key="2">
    <source>
        <dbReference type="ARBA" id="ARBA00022475"/>
    </source>
</evidence>
<accession>A0A1B1Z6T3</accession>
<feature type="transmembrane region" description="Helical" evidence="6">
    <location>
        <begin position="196"/>
        <end position="216"/>
    </location>
</feature>
<dbReference type="STRING" id="255247.ABE41_013645"/>
<dbReference type="InterPro" id="IPR014249">
    <property type="entry name" value="Spore_V_B"/>
</dbReference>
<dbReference type="CDD" id="cd13124">
    <property type="entry name" value="MATE_SpoVB_like"/>
    <property type="match status" value="1"/>
</dbReference>
<proteinExistence type="predicted"/>
<evidence type="ECO:0000313" key="7">
    <source>
        <dbReference type="EMBL" id="ANX13049.1"/>
    </source>
</evidence>
<feature type="transmembrane region" description="Helical" evidence="6">
    <location>
        <begin position="131"/>
        <end position="150"/>
    </location>
</feature>
<reference evidence="7 8" key="1">
    <citation type="submission" date="2016-08" db="EMBL/GenBank/DDBJ databases">
        <title>Complete genome sequence of Fictibacillus arsenicus G25-54, a strain with toxicity to nematodes and a potential arsenic-resistance activity.</title>
        <authorList>
            <person name="Zheng Z."/>
        </authorList>
    </citation>
    <scope>NUCLEOTIDE SEQUENCE [LARGE SCALE GENOMIC DNA]</scope>
    <source>
        <strain evidence="7 8">G25-54</strain>
    </source>
</reference>
<keyword evidence="3 6" id="KW-0812">Transmembrane</keyword>
<feature type="transmembrane region" description="Helical" evidence="6">
    <location>
        <begin position="291"/>
        <end position="315"/>
    </location>
</feature>
<dbReference type="GO" id="GO:0005886">
    <property type="term" value="C:plasma membrane"/>
    <property type="evidence" value="ECO:0007669"/>
    <property type="project" value="UniProtKB-SubCell"/>
</dbReference>
<feature type="transmembrane region" description="Helical" evidence="6">
    <location>
        <begin position="459"/>
        <end position="477"/>
    </location>
</feature>
<protein>
    <submittedName>
        <fullName evidence="7">Stage V sporulation protein B</fullName>
    </submittedName>
</protein>
<feature type="transmembrane region" description="Helical" evidence="6">
    <location>
        <begin position="94"/>
        <end position="119"/>
    </location>
</feature>
<feature type="transmembrane region" description="Helical" evidence="6">
    <location>
        <begin position="368"/>
        <end position="388"/>
    </location>
</feature>
<dbReference type="NCBIfam" id="TIGR02900">
    <property type="entry name" value="spore_V_B"/>
    <property type="match status" value="1"/>
</dbReference>
<evidence type="ECO:0000256" key="3">
    <source>
        <dbReference type="ARBA" id="ARBA00022692"/>
    </source>
</evidence>
<feature type="transmembrane region" description="Helical" evidence="6">
    <location>
        <begin position="336"/>
        <end position="356"/>
    </location>
</feature>
<name>A0A1B1Z6T3_9BACL</name>
<feature type="transmembrane region" description="Helical" evidence="6">
    <location>
        <begin position="52"/>
        <end position="74"/>
    </location>
</feature>
<evidence type="ECO:0000256" key="4">
    <source>
        <dbReference type="ARBA" id="ARBA00022989"/>
    </source>
</evidence>
<keyword evidence="4 6" id="KW-1133">Transmembrane helix</keyword>
<dbReference type="PANTHER" id="PTHR30250:SF24">
    <property type="entry name" value="STAGE V SPORULATION PROTEIN B"/>
    <property type="match status" value="1"/>
</dbReference>
<feature type="transmembrane region" description="Helical" evidence="6">
    <location>
        <begin position="400"/>
        <end position="418"/>
    </location>
</feature>
<comment type="subcellular location">
    <subcellularLocation>
        <location evidence="1">Cell membrane</location>
        <topology evidence="1">Multi-pass membrane protein</topology>
    </subcellularLocation>
</comment>
<keyword evidence="2" id="KW-1003">Cell membrane</keyword>
<gene>
    <name evidence="7" type="ORF">ABE41_013645</name>
</gene>
<organism evidence="7 8">
    <name type="scientific">Fictibacillus arsenicus</name>
    <dbReference type="NCBI Taxonomy" id="255247"/>
    <lineage>
        <taxon>Bacteria</taxon>
        <taxon>Bacillati</taxon>
        <taxon>Bacillota</taxon>
        <taxon>Bacilli</taxon>
        <taxon>Bacillales</taxon>
        <taxon>Fictibacillaceae</taxon>
        <taxon>Fictibacillus</taxon>
    </lineage>
</organism>
<dbReference type="InterPro" id="IPR024923">
    <property type="entry name" value="PG_synth_SpoVB"/>
</dbReference>